<feature type="compositionally biased region" description="Basic and acidic residues" evidence="5">
    <location>
        <begin position="373"/>
        <end position="385"/>
    </location>
</feature>
<evidence type="ECO:0000256" key="6">
    <source>
        <dbReference type="SAM" id="Phobius"/>
    </source>
</evidence>
<keyword evidence="6" id="KW-1133">Transmembrane helix</keyword>
<comment type="catalytic activity">
    <reaction evidence="3">
        <text>ATP + H2O = ADP + phosphate + H(+)</text>
        <dbReference type="Rhea" id="RHEA:13065"/>
        <dbReference type="ChEBI" id="CHEBI:15377"/>
        <dbReference type="ChEBI" id="CHEBI:15378"/>
        <dbReference type="ChEBI" id="CHEBI:30616"/>
        <dbReference type="ChEBI" id="CHEBI:43474"/>
        <dbReference type="ChEBI" id="CHEBI:456216"/>
        <dbReference type="EC" id="5.6.2.3"/>
    </reaction>
</comment>
<comment type="similarity">
    <text evidence="1">Belongs to the HerA family.</text>
</comment>
<accession>A0A1J1AEL3</accession>
<feature type="compositionally biased region" description="Basic and acidic residues" evidence="5">
    <location>
        <begin position="332"/>
        <end position="354"/>
    </location>
</feature>
<dbReference type="GO" id="GO:0043139">
    <property type="term" value="F:5'-3' DNA helicase activity"/>
    <property type="evidence" value="ECO:0007669"/>
    <property type="project" value="UniProtKB-EC"/>
</dbReference>
<keyword evidence="9" id="KW-1185">Reference proteome</keyword>
<dbReference type="AlphaFoldDB" id="A0A1J1AEL3"/>
<feature type="transmembrane region" description="Helical" evidence="6">
    <location>
        <begin position="450"/>
        <end position="471"/>
    </location>
</feature>
<organism evidence="8 9">
    <name type="scientific">Halodesulfurarchaeum formicicum</name>
    <dbReference type="NCBI Taxonomy" id="1873524"/>
    <lineage>
        <taxon>Archaea</taxon>
        <taxon>Methanobacteriati</taxon>
        <taxon>Methanobacteriota</taxon>
        <taxon>Stenosarchaea group</taxon>
        <taxon>Halobacteria</taxon>
        <taxon>Halobacteriales</taxon>
        <taxon>Halobacteriaceae</taxon>
        <taxon>Halodesulfurarchaeum</taxon>
    </lineage>
</organism>
<evidence type="ECO:0000313" key="8">
    <source>
        <dbReference type="EMBL" id="APE96025.1"/>
    </source>
</evidence>
<keyword evidence="6" id="KW-0472">Membrane</keyword>
<dbReference type="PANTHER" id="PTHR42957">
    <property type="entry name" value="HELICASE MJ1565-RELATED"/>
    <property type="match status" value="1"/>
</dbReference>
<dbReference type="InterPro" id="IPR027417">
    <property type="entry name" value="P-loop_NTPase"/>
</dbReference>
<dbReference type="Gene3D" id="3.40.50.300">
    <property type="entry name" value="P-loop containing nucleotide triphosphate hydrolases"/>
    <property type="match status" value="1"/>
</dbReference>
<keyword evidence="6" id="KW-0812">Transmembrane</keyword>
<dbReference type="GO" id="GO:0043138">
    <property type="term" value="F:3'-5' DNA helicase activity"/>
    <property type="evidence" value="ECO:0007669"/>
    <property type="project" value="UniProtKB-EC"/>
</dbReference>
<dbReference type="PANTHER" id="PTHR42957:SF1">
    <property type="entry name" value="HELICASE MJ1565-RELATED"/>
    <property type="match status" value="1"/>
</dbReference>
<name>A0A1J1AEL3_9EURY</name>
<feature type="compositionally biased region" description="Acidic residues" evidence="5">
    <location>
        <begin position="276"/>
        <end position="296"/>
    </location>
</feature>
<evidence type="ECO:0000256" key="3">
    <source>
        <dbReference type="ARBA" id="ARBA00048954"/>
    </source>
</evidence>
<evidence type="ECO:0000256" key="5">
    <source>
        <dbReference type="SAM" id="MobiDB-lite"/>
    </source>
</evidence>
<protein>
    <submittedName>
        <fullName evidence="8">ATPase</fullName>
    </submittedName>
</protein>
<feature type="compositionally biased region" description="Low complexity" evidence="5">
    <location>
        <begin position="355"/>
        <end position="364"/>
    </location>
</feature>
<dbReference type="SUPFAM" id="SSF52540">
    <property type="entry name" value="P-loop containing nucleoside triphosphate hydrolases"/>
    <property type="match status" value="1"/>
</dbReference>
<dbReference type="KEGG" id="hhsr:HSR6_1584"/>
<dbReference type="InterPro" id="IPR008571">
    <property type="entry name" value="HerA-like"/>
</dbReference>
<dbReference type="EMBL" id="CP016804">
    <property type="protein sequence ID" value="APE96025.1"/>
    <property type="molecule type" value="Genomic_DNA"/>
</dbReference>
<dbReference type="RefSeq" id="WP_071933289.1">
    <property type="nucleotide sequence ID" value="NZ_CP016804.1"/>
</dbReference>
<comment type="catalytic activity">
    <reaction evidence="4">
        <text>ATP + H2O = ADP + phosphate + H(+)</text>
        <dbReference type="Rhea" id="RHEA:13065"/>
        <dbReference type="ChEBI" id="CHEBI:15377"/>
        <dbReference type="ChEBI" id="CHEBI:15378"/>
        <dbReference type="ChEBI" id="CHEBI:30616"/>
        <dbReference type="ChEBI" id="CHEBI:43474"/>
        <dbReference type="ChEBI" id="CHEBI:456216"/>
        <dbReference type="EC" id="5.6.2.4"/>
    </reaction>
</comment>
<sequence>MARETERIVVSEDGLSLPVIEVLTGRGAIFGKSGSGKSNTASVVVEELLERGFPVLIIDIEGEYATLKDRYDVVHVGDGDQYDYGLFETDPGKIVDFCLDQHRPVVIDISEILEIERAEVTIRDTLQLLFSREKHENKPFLVLVEEVHEFLPQQGGLDDLGEMLIRIAKRGRKRGLGLLGMSQRPASVDKNFITQCDWLVFHRLTWENDTRVVKSILGSDYAADVKELRTGSAFLMADWEDAVRQVTFRRKRTDDAGDTPSLSPSQRRDLTSPTEESPETDSESVAEQAAETESDAETAATEPDDASAAASTSDAEAGVTPLDADPPTVLVDRAEAEETDPVERSPEPVDRSDPEPSSSTPDSTAVPEPLAEPARREDSRVDARDADPGAAETLWELGHLVTYVLLRAFSGLRYGVRLAYAQVTGQSKPVDRLAPLSIGGDPDRSASTRFAIRVLIVLLAVIGGLVVFAVAGL</sequence>
<dbReference type="Pfam" id="PF01935">
    <property type="entry name" value="DUF87"/>
    <property type="match status" value="1"/>
</dbReference>
<evidence type="ECO:0000256" key="2">
    <source>
        <dbReference type="ARBA" id="ARBA00034617"/>
    </source>
</evidence>
<evidence type="ECO:0000313" key="9">
    <source>
        <dbReference type="Proteomes" id="UP000186165"/>
    </source>
</evidence>
<comment type="catalytic activity">
    <reaction evidence="2">
        <text>Couples ATP hydrolysis with the unwinding of duplex DNA by translocating in the 3'-5' direction.</text>
        <dbReference type="EC" id="5.6.2.4"/>
    </reaction>
</comment>
<feature type="compositionally biased region" description="Low complexity" evidence="5">
    <location>
        <begin position="297"/>
        <end position="317"/>
    </location>
</feature>
<dbReference type="OrthoDB" id="242625at2157"/>
<dbReference type="GeneID" id="30418112"/>
<evidence type="ECO:0000259" key="7">
    <source>
        <dbReference type="Pfam" id="PF01935"/>
    </source>
</evidence>
<feature type="domain" description="Helicase HerA central" evidence="7">
    <location>
        <begin position="21"/>
        <end position="138"/>
    </location>
</feature>
<dbReference type="Proteomes" id="UP000186165">
    <property type="component" value="Chromosome"/>
</dbReference>
<evidence type="ECO:0000256" key="4">
    <source>
        <dbReference type="ARBA" id="ARBA00048988"/>
    </source>
</evidence>
<gene>
    <name evidence="8" type="ORF">HSR6_1584</name>
</gene>
<feature type="region of interest" description="Disordered" evidence="5">
    <location>
        <begin position="250"/>
        <end position="385"/>
    </location>
</feature>
<proteinExistence type="inferred from homology"/>
<dbReference type="InterPro" id="IPR002789">
    <property type="entry name" value="HerA_central"/>
</dbReference>
<evidence type="ECO:0000256" key="1">
    <source>
        <dbReference type="ARBA" id="ARBA00007816"/>
    </source>
</evidence>
<reference evidence="9" key="1">
    <citation type="submission" date="2016-08" db="EMBL/GenBank/DDBJ databases">
        <title>Discovery of first anaerobic lithoheterotrophic haloarchae widely represented in hypersaline habitats.</title>
        <authorList>
            <person name="Sorokin D.Y."/>
            <person name="Kublanov I.V."/>
            <person name="Roman P."/>
            <person name="Sinninghe Damste J.S."/>
            <person name="Golyshin P.N."/>
            <person name="Rojo D."/>
            <person name="Ciordia S."/>
            <person name="Mena Md.C."/>
            <person name="Ferrer M."/>
            <person name="Smedile F."/>
            <person name="Messina E."/>
            <person name="La Cono V."/>
            <person name="Yakimov M.M."/>
        </authorList>
    </citation>
    <scope>NUCLEOTIDE SEQUENCE [LARGE SCALE GENOMIC DNA]</scope>
    <source>
        <strain evidence="9">HSR6</strain>
    </source>
</reference>